<dbReference type="AlphaFoldDB" id="A0A415C815"/>
<evidence type="ECO:0000313" key="2">
    <source>
        <dbReference type="Proteomes" id="UP000283727"/>
    </source>
</evidence>
<name>A0A415C815_BIFBI</name>
<comment type="caution">
    <text evidence="1">The sequence shown here is derived from an EMBL/GenBank/DDBJ whole genome shotgun (WGS) entry which is preliminary data.</text>
</comment>
<evidence type="ECO:0000313" key="1">
    <source>
        <dbReference type="EMBL" id="RHJ24795.1"/>
    </source>
</evidence>
<dbReference type="EMBL" id="QRLR01000001">
    <property type="protein sequence ID" value="RHJ24795.1"/>
    <property type="molecule type" value="Genomic_DNA"/>
</dbReference>
<sequence>MFLLWKRYICLVAESYLRSMRCLKHENPSINVAMTAFVLEGSPFGASLKTVSILQEVECTSCNGPNMSLVGQLASLQWGMT</sequence>
<accession>A0A415C815</accession>
<reference evidence="1 2" key="1">
    <citation type="submission" date="2018-08" db="EMBL/GenBank/DDBJ databases">
        <title>A genome reference for cultivated species of the human gut microbiota.</title>
        <authorList>
            <person name="Zou Y."/>
            <person name="Xue W."/>
            <person name="Luo G."/>
        </authorList>
    </citation>
    <scope>NUCLEOTIDE SEQUENCE [LARGE SCALE GENOMIC DNA]</scope>
    <source>
        <strain evidence="1 2">AM12-10</strain>
    </source>
</reference>
<proteinExistence type="predicted"/>
<gene>
    <name evidence="1" type="ORF">DW137_01675</name>
</gene>
<organism evidence="1 2">
    <name type="scientific">Bifidobacterium bifidum</name>
    <dbReference type="NCBI Taxonomy" id="1681"/>
    <lineage>
        <taxon>Bacteria</taxon>
        <taxon>Bacillati</taxon>
        <taxon>Actinomycetota</taxon>
        <taxon>Actinomycetes</taxon>
        <taxon>Bifidobacteriales</taxon>
        <taxon>Bifidobacteriaceae</taxon>
        <taxon>Bifidobacterium</taxon>
    </lineage>
</organism>
<dbReference type="Proteomes" id="UP000283727">
    <property type="component" value="Unassembled WGS sequence"/>
</dbReference>
<protein>
    <submittedName>
        <fullName evidence="1">Uncharacterized protein</fullName>
    </submittedName>
</protein>